<organism evidence="2 3">
    <name type="scientific">Sporobacter termitidis DSM 10068</name>
    <dbReference type="NCBI Taxonomy" id="1123282"/>
    <lineage>
        <taxon>Bacteria</taxon>
        <taxon>Bacillati</taxon>
        <taxon>Bacillota</taxon>
        <taxon>Clostridia</taxon>
        <taxon>Eubacteriales</taxon>
        <taxon>Oscillospiraceae</taxon>
        <taxon>Sporobacter</taxon>
    </lineage>
</organism>
<sequence>MPTIRFIGQNSTIAVAPGTTVLDAARKAGIDIESPCNAVGTCGKCRVRLSDLTQLAGVDDSGAHSLPRAEREAGYVLACQTKVYGDIDVLVHSRAEENRRLSILSEGESFEYAPDPYITKRAEGGVTHVYGGGTLLGSEPGDTTGKAYGIALDIGTTTLVAELIHLPTGEHLASESMLNPQSAYAQDVLTRIHFAEEEGGLETLFHAFLSAFSALRDSLVRAAGIDPRYIYEVIYSGNTTMLHLATGVDPAPLGKYPYIPNIRGGAHLPADALGLSPFGLVYLPPIISAFVGADITSGILVSRLEQKAGATLFIDIGTNGEIVLAKDGRLAATSTAAGPAFEGMNIVCGTRAVPGAVEQFQVDGDGRPHYKTIGGAKAAGICGSGLLDIAGELVRVGVIGKSGRFVRADKGAFPEPLQAALRPYEGKTAFFITDEVFLTQQDIRQVQLAKGAIRSGITALLAQLSVPEAAVDEVLIAGSFGYHLRESSLLDIGLLPPAFAGKVRFVGNTSQSGAAAFLLNTGFRADMQALASNVDKVELADTPDFEKLFVACLGF</sequence>
<evidence type="ECO:0000259" key="1">
    <source>
        <dbReference type="PROSITE" id="PS51085"/>
    </source>
</evidence>
<keyword evidence="3" id="KW-1185">Reference proteome</keyword>
<dbReference type="Pfam" id="PF17651">
    <property type="entry name" value="Raco_middle"/>
    <property type="match status" value="1"/>
</dbReference>
<dbReference type="EMBL" id="FQXV01000005">
    <property type="protein sequence ID" value="SHH98597.1"/>
    <property type="molecule type" value="Genomic_DNA"/>
</dbReference>
<dbReference type="Gene3D" id="3.10.20.30">
    <property type="match status" value="1"/>
</dbReference>
<evidence type="ECO:0000313" key="2">
    <source>
        <dbReference type="EMBL" id="SHH98597.1"/>
    </source>
</evidence>
<dbReference type="CDD" id="cd00207">
    <property type="entry name" value="fer2"/>
    <property type="match status" value="1"/>
</dbReference>
<dbReference type="InterPro" id="IPR042259">
    <property type="entry name" value="Raco-like_middle_sf"/>
</dbReference>
<dbReference type="InterPro" id="IPR052911">
    <property type="entry name" value="Corrinoid_activation_enz"/>
</dbReference>
<dbReference type="PANTHER" id="PTHR42895">
    <property type="entry name" value="IRON-SULFUR CLUSTER-BINDING PROTEIN-RELATED"/>
    <property type="match status" value="1"/>
</dbReference>
<dbReference type="InterPro" id="IPR027980">
    <property type="entry name" value="RACo_C"/>
</dbReference>
<dbReference type="STRING" id="1123282.SAMN02745823_01776"/>
<evidence type="ECO:0000313" key="3">
    <source>
        <dbReference type="Proteomes" id="UP000183995"/>
    </source>
</evidence>
<dbReference type="GO" id="GO:0051536">
    <property type="term" value="F:iron-sulfur cluster binding"/>
    <property type="evidence" value="ECO:0007669"/>
    <property type="project" value="InterPro"/>
</dbReference>
<gene>
    <name evidence="2" type="ORF">SAMN02745823_01776</name>
</gene>
<dbReference type="Pfam" id="PF00111">
    <property type="entry name" value="Fer2"/>
    <property type="match status" value="1"/>
</dbReference>
<dbReference type="Gene3D" id="3.30.420.480">
    <property type="entry name" value="Domain of unknown function (DUF4445)"/>
    <property type="match status" value="1"/>
</dbReference>
<proteinExistence type="predicted"/>
<dbReference type="Pfam" id="PF14574">
    <property type="entry name" value="RACo_C_ter"/>
    <property type="match status" value="1"/>
</dbReference>
<accession>A0A1M5XFI1</accession>
<protein>
    <submittedName>
        <fullName evidence="2">Uncharacterized 2Fe-2 and 4Fe-4S clusters-containing protein, contains DUF4445 domain</fullName>
    </submittedName>
</protein>
<dbReference type="RefSeq" id="WP_073077875.1">
    <property type="nucleotide sequence ID" value="NZ_FQXV01000005.1"/>
</dbReference>
<name>A0A1M5XFI1_9FIRM</name>
<dbReference type="AlphaFoldDB" id="A0A1M5XFI1"/>
<reference evidence="2 3" key="1">
    <citation type="submission" date="2016-11" db="EMBL/GenBank/DDBJ databases">
        <authorList>
            <person name="Jaros S."/>
            <person name="Januszkiewicz K."/>
            <person name="Wedrychowicz H."/>
        </authorList>
    </citation>
    <scope>NUCLEOTIDE SEQUENCE [LARGE SCALE GENOMIC DNA]</scope>
    <source>
        <strain evidence="2 3">DSM 10068</strain>
    </source>
</reference>
<feature type="domain" description="2Fe-2S ferredoxin-type" evidence="1">
    <location>
        <begin position="2"/>
        <end position="97"/>
    </location>
</feature>
<dbReference type="InterPro" id="IPR041414">
    <property type="entry name" value="Raco-like_middle"/>
</dbReference>
<dbReference type="InterPro" id="IPR036010">
    <property type="entry name" value="2Fe-2S_ferredoxin-like_sf"/>
</dbReference>
<dbReference type="PROSITE" id="PS51085">
    <property type="entry name" value="2FE2S_FER_2"/>
    <property type="match status" value="1"/>
</dbReference>
<dbReference type="InterPro" id="IPR001041">
    <property type="entry name" value="2Fe-2S_ferredoxin-type"/>
</dbReference>
<dbReference type="PANTHER" id="PTHR42895:SF2">
    <property type="entry name" value="IRON-SULFUR CLUSTER PROTEIN"/>
    <property type="match status" value="1"/>
</dbReference>
<dbReference type="SUPFAM" id="SSF54292">
    <property type="entry name" value="2Fe-2S ferredoxin-like"/>
    <property type="match status" value="1"/>
</dbReference>
<dbReference type="Proteomes" id="UP000183995">
    <property type="component" value="Unassembled WGS sequence"/>
</dbReference>
<dbReference type="OrthoDB" id="9810588at2"/>
<dbReference type="InterPro" id="IPR012675">
    <property type="entry name" value="Beta-grasp_dom_sf"/>
</dbReference>